<protein>
    <submittedName>
        <fullName evidence="2 3">Uncharacterized protein</fullName>
    </submittedName>
</protein>
<gene>
    <name evidence="2" type="ORF">IscW_ISCW014395</name>
</gene>
<proteinExistence type="predicted"/>
<dbReference type="Proteomes" id="UP000001555">
    <property type="component" value="Unassembled WGS sequence"/>
</dbReference>
<evidence type="ECO:0000313" key="3">
    <source>
        <dbReference type="EnsemblMetazoa" id="ISCW014395-PA"/>
    </source>
</evidence>
<evidence type="ECO:0000313" key="4">
    <source>
        <dbReference type="Proteomes" id="UP000001555"/>
    </source>
</evidence>
<dbReference type="VEuPathDB" id="VectorBase:ISCW014395"/>
<dbReference type="EnsemblMetazoa" id="ISCW014395-RA">
    <property type="protein sequence ID" value="ISCW014395-PA"/>
    <property type="gene ID" value="ISCW014395"/>
</dbReference>
<dbReference type="OrthoDB" id="6435111at2759"/>
<dbReference type="VEuPathDB" id="VectorBase:ISCP_000769"/>
<feature type="transmembrane region" description="Helical" evidence="1">
    <location>
        <begin position="37"/>
        <end position="60"/>
    </location>
</feature>
<feature type="transmembrane region" description="Helical" evidence="1">
    <location>
        <begin position="91"/>
        <end position="110"/>
    </location>
</feature>
<evidence type="ECO:0000313" key="2">
    <source>
        <dbReference type="EMBL" id="EEC19438.1"/>
    </source>
</evidence>
<evidence type="ECO:0000256" key="1">
    <source>
        <dbReference type="SAM" id="Phobius"/>
    </source>
</evidence>
<feature type="transmembrane region" description="Helical" evidence="1">
    <location>
        <begin position="12"/>
        <end position="31"/>
    </location>
</feature>
<reference evidence="3" key="2">
    <citation type="submission" date="2020-05" db="UniProtKB">
        <authorList>
            <consortium name="EnsemblMetazoa"/>
        </authorList>
    </citation>
    <scope>IDENTIFICATION</scope>
    <source>
        <strain evidence="3">wikel</strain>
    </source>
</reference>
<dbReference type="HOGENOM" id="CLU_1929895_0_0_1"/>
<dbReference type="AlphaFoldDB" id="B7QKR6"/>
<reference evidence="2 4" key="1">
    <citation type="submission" date="2008-03" db="EMBL/GenBank/DDBJ databases">
        <title>Annotation of Ixodes scapularis.</title>
        <authorList>
            <consortium name="Ixodes scapularis Genome Project Consortium"/>
            <person name="Caler E."/>
            <person name="Hannick L.I."/>
            <person name="Bidwell S."/>
            <person name="Joardar V."/>
            <person name="Thiagarajan M."/>
            <person name="Amedeo P."/>
            <person name="Galinsky K.J."/>
            <person name="Schobel S."/>
            <person name="Inman J."/>
            <person name="Hostetler J."/>
            <person name="Miller J."/>
            <person name="Hammond M."/>
            <person name="Megy K."/>
            <person name="Lawson D."/>
            <person name="Kodira C."/>
            <person name="Sutton G."/>
            <person name="Meyer J."/>
            <person name="Hill C.A."/>
            <person name="Birren B."/>
            <person name="Nene V."/>
            <person name="Collins F."/>
            <person name="Alarcon-Chaidez F."/>
            <person name="Wikel S."/>
            <person name="Strausberg R."/>
        </authorList>
    </citation>
    <scope>NUCLEOTIDE SEQUENCE [LARGE SCALE GENOMIC DNA]</scope>
    <source>
        <strain evidence="4">Wikel</strain>
        <strain evidence="2">Wikel colony</strain>
    </source>
</reference>
<keyword evidence="4" id="KW-1185">Reference proteome</keyword>
<accession>B7QKR6</accession>
<keyword evidence="1" id="KW-0472">Membrane</keyword>
<dbReference type="EMBL" id="ABJB010663001">
    <property type="status" value="NOT_ANNOTATED_CDS"/>
    <property type="molecule type" value="Genomic_DNA"/>
</dbReference>
<name>B7QKR6_IXOSC</name>
<dbReference type="InParanoid" id="B7QKR6"/>
<organism>
    <name type="scientific">Ixodes scapularis</name>
    <name type="common">Black-legged tick</name>
    <name type="synonym">Deer tick</name>
    <dbReference type="NCBI Taxonomy" id="6945"/>
    <lineage>
        <taxon>Eukaryota</taxon>
        <taxon>Metazoa</taxon>
        <taxon>Ecdysozoa</taxon>
        <taxon>Arthropoda</taxon>
        <taxon>Chelicerata</taxon>
        <taxon>Arachnida</taxon>
        <taxon>Acari</taxon>
        <taxon>Parasitiformes</taxon>
        <taxon>Ixodida</taxon>
        <taxon>Ixodoidea</taxon>
        <taxon>Ixodidae</taxon>
        <taxon>Ixodinae</taxon>
        <taxon>Ixodes</taxon>
    </lineage>
</organism>
<sequence>MKDFDRASYHFTLLSVCVCLVLVLLVTLALLPAETFVSRWSICPGLVVWALLMAPTALWAMSPFASIGHMLPPAFVAAFLLHTVLPLWSPVAVGLGLLSSGALLVGLVVVRRDDAPRFECQVCEVSIILYI</sequence>
<dbReference type="VEuPathDB" id="VectorBase:ISCI014395"/>
<dbReference type="EMBL" id="ABJB010384521">
    <property type="status" value="NOT_ANNOTATED_CDS"/>
    <property type="molecule type" value="Genomic_DNA"/>
</dbReference>
<keyword evidence="1" id="KW-1133">Transmembrane helix</keyword>
<dbReference type="PaxDb" id="6945-B7QKR6"/>
<dbReference type="EMBL" id="DS961768">
    <property type="protein sequence ID" value="EEC19438.1"/>
    <property type="molecule type" value="Genomic_DNA"/>
</dbReference>
<dbReference type="EMBL" id="ABJB011052098">
    <property type="status" value="NOT_ANNOTATED_CDS"/>
    <property type="molecule type" value="Genomic_DNA"/>
</dbReference>
<keyword evidence="1" id="KW-0812">Transmembrane</keyword>
<dbReference type="EMBL" id="ABJB010210098">
    <property type="status" value="NOT_ANNOTATED_CDS"/>
    <property type="molecule type" value="Genomic_DNA"/>
</dbReference>